<dbReference type="Proteomes" id="UP001156882">
    <property type="component" value="Unassembled WGS sequence"/>
</dbReference>
<comment type="subcellular location">
    <subcellularLocation>
        <location evidence="1">Membrane</location>
        <topology evidence="1">Multi-pass membrane protein</topology>
    </subcellularLocation>
</comment>
<gene>
    <name evidence="7" type="primary">hvsT</name>
    <name evidence="7" type="ORF">GCM10007874_24580</name>
</gene>
<keyword evidence="4 5" id="KW-0472">Membrane</keyword>
<feature type="transmembrane region" description="Helical" evidence="5">
    <location>
        <begin position="116"/>
        <end position="138"/>
    </location>
</feature>
<keyword evidence="2 5" id="KW-0812">Transmembrane</keyword>
<feature type="transmembrane region" description="Helical" evidence="5">
    <location>
        <begin position="367"/>
        <end position="393"/>
    </location>
</feature>
<dbReference type="InterPro" id="IPR002645">
    <property type="entry name" value="STAS_dom"/>
</dbReference>
<evidence type="ECO:0000313" key="8">
    <source>
        <dbReference type="Proteomes" id="UP001156882"/>
    </source>
</evidence>
<feature type="domain" description="STAS" evidence="6">
    <location>
        <begin position="418"/>
        <end position="532"/>
    </location>
</feature>
<feature type="transmembrane region" description="Helical" evidence="5">
    <location>
        <begin position="158"/>
        <end position="176"/>
    </location>
</feature>
<evidence type="ECO:0000313" key="7">
    <source>
        <dbReference type="EMBL" id="GLS19441.1"/>
    </source>
</evidence>
<evidence type="ECO:0000256" key="1">
    <source>
        <dbReference type="ARBA" id="ARBA00004141"/>
    </source>
</evidence>
<dbReference type="EMBL" id="BSPC01000023">
    <property type="protein sequence ID" value="GLS19441.1"/>
    <property type="molecule type" value="Genomic_DNA"/>
</dbReference>
<feature type="transmembrane region" description="Helical" evidence="5">
    <location>
        <begin position="304"/>
        <end position="323"/>
    </location>
</feature>
<dbReference type="Gene3D" id="3.30.750.24">
    <property type="entry name" value="STAS domain"/>
    <property type="match status" value="1"/>
</dbReference>
<dbReference type="Pfam" id="PF00916">
    <property type="entry name" value="Sulfate_transp"/>
    <property type="match status" value="1"/>
</dbReference>
<comment type="caution">
    <text evidence="7">The sequence shown here is derived from an EMBL/GenBank/DDBJ whole genome shotgun (WGS) entry which is preliminary data.</text>
</comment>
<evidence type="ECO:0000256" key="2">
    <source>
        <dbReference type="ARBA" id="ARBA00022692"/>
    </source>
</evidence>
<evidence type="ECO:0000256" key="5">
    <source>
        <dbReference type="SAM" id="Phobius"/>
    </source>
</evidence>
<sequence>MAVQRSDVLAGLSVAGLLVPEAVAYSTIAGLPPQHAVFAAIVGLVVYALLGRSSYAITTATSSSAAILAATVGSFQSVGGADKQAIAFSAVVIAGVVFLVAGFARLGSLSSFVSRPVLRGFAFGLAITIVLKQIPSVLGIQASGDPLSLVIGIARQYSQWNGVGLITGTVALAALLTLRRIPVLPGAFLVLAGGIAATYLVDFPGHHVAIVGPIDVTPELPVIPDLTGREWSRLVQTSVPLALILFAESWGTVRSLALRHDQQVEANRELLAIGTANLISGLVRGMPVGAGFSASSANEAAGAVSRWAGVVAAIGVAILIGVAGSQVARLPEPILAAVVIAAMTHALDPQPLLRLWKMDRDQYVACAAALAVMVLGVLNGMLVAIALSIAATLRRLGSPQVAMLGELGDSRDFVDVARHPEARLDERIGIFRPTEPLFFFNAEASLGQGQRLCLDKPTMRAVILSLEDSSDMDSTALDALVEFEGVLRGKGKVLYLARLKDDARAGLVKAGAGDLAGPDRCFWSVWDAYEAACSALSSSGRSP</sequence>
<feature type="transmembrane region" description="Helical" evidence="5">
    <location>
        <begin position="57"/>
        <end position="79"/>
    </location>
</feature>
<dbReference type="InterPro" id="IPR001902">
    <property type="entry name" value="SLC26A/SulP_fam"/>
</dbReference>
<evidence type="ECO:0000256" key="4">
    <source>
        <dbReference type="ARBA" id="ARBA00023136"/>
    </source>
</evidence>
<keyword evidence="3 5" id="KW-1133">Transmembrane helix</keyword>
<evidence type="ECO:0000256" key="3">
    <source>
        <dbReference type="ARBA" id="ARBA00022989"/>
    </source>
</evidence>
<dbReference type="PROSITE" id="PS50801">
    <property type="entry name" value="STAS"/>
    <property type="match status" value="1"/>
</dbReference>
<dbReference type="SUPFAM" id="SSF52091">
    <property type="entry name" value="SpoIIaa-like"/>
    <property type="match status" value="1"/>
</dbReference>
<dbReference type="PANTHER" id="PTHR11814">
    <property type="entry name" value="SULFATE TRANSPORTER"/>
    <property type="match status" value="1"/>
</dbReference>
<accession>A0ABQ6CGU2</accession>
<feature type="transmembrane region" description="Helical" evidence="5">
    <location>
        <begin position="183"/>
        <end position="201"/>
    </location>
</feature>
<reference evidence="8" key="1">
    <citation type="journal article" date="2019" name="Int. J. Syst. Evol. Microbiol.">
        <title>The Global Catalogue of Microorganisms (GCM) 10K type strain sequencing project: providing services to taxonomists for standard genome sequencing and annotation.</title>
        <authorList>
            <consortium name="The Broad Institute Genomics Platform"/>
            <consortium name="The Broad Institute Genome Sequencing Center for Infectious Disease"/>
            <person name="Wu L."/>
            <person name="Ma J."/>
        </authorList>
    </citation>
    <scope>NUCLEOTIDE SEQUENCE [LARGE SCALE GENOMIC DNA]</scope>
    <source>
        <strain evidence="8">NBRC 101365</strain>
    </source>
</reference>
<organism evidence="7 8">
    <name type="scientific">Labrys miyagiensis</name>
    <dbReference type="NCBI Taxonomy" id="346912"/>
    <lineage>
        <taxon>Bacteria</taxon>
        <taxon>Pseudomonadati</taxon>
        <taxon>Pseudomonadota</taxon>
        <taxon>Alphaproteobacteria</taxon>
        <taxon>Hyphomicrobiales</taxon>
        <taxon>Xanthobacteraceae</taxon>
        <taxon>Labrys</taxon>
    </lineage>
</organism>
<dbReference type="InterPro" id="IPR011547">
    <property type="entry name" value="SLC26A/SulP_dom"/>
</dbReference>
<name>A0ABQ6CGU2_9HYPH</name>
<dbReference type="Pfam" id="PF01740">
    <property type="entry name" value="STAS"/>
    <property type="match status" value="1"/>
</dbReference>
<feature type="transmembrane region" description="Helical" evidence="5">
    <location>
        <begin position="239"/>
        <end position="258"/>
    </location>
</feature>
<proteinExistence type="predicted"/>
<protein>
    <submittedName>
        <fullName evidence="7">Sulfate permease</fullName>
    </submittedName>
</protein>
<dbReference type="CDD" id="cd07042">
    <property type="entry name" value="STAS_SulP_like_sulfate_transporter"/>
    <property type="match status" value="1"/>
</dbReference>
<dbReference type="InterPro" id="IPR036513">
    <property type="entry name" value="STAS_dom_sf"/>
</dbReference>
<feature type="transmembrane region" description="Helical" evidence="5">
    <location>
        <begin position="34"/>
        <end position="50"/>
    </location>
</feature>
<feature type="transmembrane region" description="Helical" evidence="5">
    <location>
        <begin position="270"/>
        <end position="292"/>
    </location>
</feature>
<keyword evidence="8" id="KW-1185">Reference proteome</keyword>
<feature type="transmembrane region" description="Helical" evidence="5">
    <location>
        <begin position="85"/>
        <end position="104"/>
    </location>
</feature>
<evidence type="ECO:0000259" key="6">
    <source>
        <dbReference type="PROSITE" id="PS50801"/>
    </source>
</evidence>